<dbReference type="InterPro" id="IPR036412">
    <property type="entry name" value="HAD-like_sf"/>
</dbReference>
<dbReference type="GO" id="GO:0016887">
    <property type="term" value="F:ATP hydrolysis activity"/>
    <property type="evidence" value="ECO:0007669"/>
    <property type="project" value="InterPro"/>
</dbReference>
<evidence type="ECO:0000313" key="12">
    <source>
        <dbReference type="EMBL" id="KAD3632828.1"/>
    </source>
</evidence>
<dbReference type="SUPFAM" id="SSF81665">
    <property type="entry name" value="Calcium ATPase, transmembrane domain M"/>
    <property type="match status" value="1"/>
</dbReference>
<dbReference type="Gene3D" id="2.70.150.10">
    <property type="entry name" value="Calcium-transporting ATPase, cytoplasmic transduction domain A"/>
    <property type="match status" value="1"/>
</dbReference>
<comment type="subcellular location">
    <subcellularLocation>
        <location evidence="1">Cell membrane</location>
        <topology evidence="1">Multi-pass membrane protein</topology>
    </subcellularLocation>
</comment>
<evidence type="ECO:0000256" key="6">
    <source>
        <dbReference type="ARBA" id="ARBA00022989"/>
    </source>
</evidence>
<comment type="caution">
    <text evidence="12">The sequence shown here is derived from an EMBL/GenBank/DDBJ whole genome shotgun (WGS) entry which is preliminary data.</text>
</comment>
<feature type="region of interest" description="Disordered" evidence="9">
    <location>
        <begin position="922"/>
        <end position="943"/>
    </location>
</feature>
<evidence type="ECO:0000256" key="4">
    <source>
        <dbReference type="ARBA" id="ARBA00022840"/>
    </source>
</evidence>
<dbReference type="Gene3D" id="3.40.1110.10">
    <property type="entry name" value="Calcium-transporting ATPase, cytoplasmic domain N"/>
    <property type="match status" value="1"/>
</dbReference>
<dbReference type="Pfam" id="PF00122">
    <property type="entry name" value="E1-E2_ATPase"/>
    <property type="match status" value="1"/>
</dbReference>
<keyword evidence="6 10" id="KW-1133">Transmembrane helix</keyword>
<dbReference type="InterPro" id="IPR004014">
    <property type="entry name" value="ATPase_P-typ_cation-transptr_N"/>
</dbReference>
<dbReference type="Pfam" id="PF00689">
    <property type="entry name" value="Cation_ATPase_C"/>
    <property type="match status" value="1"/>
</dbReference>
<feature type="transmembrane region" description="Helical" evidence="10">
    <location>
        <begin position="264"/>
        <end position="284"/>
    </location>
</feature>
<dbReference type="SUPFAM" id="SSF56784">
    <property type="entry name" value="HAD-like"/>
    <property type="match status" value="1"/>
</dbReference>
<dbReference type="Gene3D" id="1.20.1110.10">
    <property type="entry name" value="Calcium-transporting ATPase, transmembrane domain"/>
    <property type="match status" value="1"/>
</dbReference>
<evidence type="ECO:0000259" key="11">
    <source>
        <dbReference type="SMART" id="SM00831"/>
    </source>
</evidence>
<feature type="transmembrane region" description="Helical" evidence="10">
    <location>
        <begin position="816"/>
        <end position="834"/>
    </location>
</feature>
<keyword evidence="2 10" id="KW-0812">Transmembrane</keyword>
<dbReference type="InterPro" id="IPR008250">
    <property type="entry name" value="ATPase_P-typ_transduc_dom_A_sf"/>
</dbReference>
<evidence type="ECO:0000256" key="10">
    <source>
        <dbReference type="SAM" id="Phobius"/>
    </source>
</evidence>
<reference evidence="12 13" key="1">
    <citation type="submission" date="2019-08" db="EMBL/GenBank/DDBJ databases">
        <title>Arthrobacter sp. nov., isolated from plateau pika and Tibetan wild ass.</title>
        <authorList>
            <person name="Ge Y."/>
        </authorList>
    </citation>
    <scope>NUCLEOTIDE SEQUENCE [LARGE SCALE GENOMIC DNA]</scope>
    <source>
        <strain evidence="12 13">785</strain>
    </source>
</reference>
<evidence type="ECO:0000256" key="3">
    <source>
        <dbReference type="ARBA" id="ARBA00022741"/>
    </source>
</evidence>
<dbReference type="SFLD" id="SFLDG00002">
    <property type="entry name" value="C1.7:_P-type_atpase_like"/>
    <property type="match status" value="1"/>
</dbReference>
<proteinExistence type="predicted"/>
<keyword evidence="7 10" id="KW-0472">Membrane</keyword>
<evidence type="ECO:0000256" key="1">
    <source>
        <dbReference type="ARBA" id="ARBA00004651"/>
    </source>
</evidence>
<name>A0A5N6MJ83_9MICC</name>
<keyword evidence="13" id="KW-1185">Reference proteome</keyword>
<dbReference type="InterPro" id="IPR001757">
    <property type="entry name" value="P_typ_ATPase"/>
</dbReference>
<dbReference type="Pfam" id="PF00690">
    <property type="entry name" value="Cation_ATPase_N"/>
    <property type="match status" value="1"/>
</dbReference>
<dbReference type="EMBL" id="VTFX01000004">
    <property type="protein sequence ID" value="KAD3632828.1"/>
    <property type="molecule type" value="Genomic_DNA"/>
</dbReference>
<dbReference type="SFLD" id="SFLDF00027">
    <property type="entry name" value="p-type_atpase"/>
    <property type="match status" value="1"/>
</dbReference>
<comment type="catalytic activity">
    <reaction evidence="8">
        <text>ATP + H2O = ADP + phosphate + H(+)</text>
        <dbReference type="Rhea" id="RHEA:13065"/>
        <dbReference type="ChEBI" id="CHEBI:15377"/>
        <dbReference type="ChEBI" id="CHEBI:15378"/>
        <dbReference type="ChEBI" id="CHEBI:30616"/>
        <dbReference type="ChEBI" id="CHEBI:43474"/>
        <dbReference type="ChEBI" id="CHEBI:456216"/>
    </reaction>
</comment>
<dbReference type="InterPro" id="IPR059000">
    <property type="entry name" value="ATPase_P-type_domA"/>
</dbReference>
<dbReference type="NCBIfam" id="TIGR01494">
    <property type="entry name" value="ATPase_P-type"/>
    <property type="match status" value="2"/>
</dbReference>
<evidence type="ECO:0000313" key="13">
    <source>
        <dbReference type="Proteomes" id="UP000326852"/>
    </source>
</evidence>
<dbReference type="PANTHER" id="PTHR42861">
    <property type="entry name" value="CALCIUM-TRANSPORTING ATPASE"/>
    <property type="match status" value="1"/>
</dbReference>
<gene>
    <name evidence="12" type="ORF">GD627_08165</name>
</gene>
<feature type="transmembrane region" description="Helical" evidence="10">
    <location>
        <begin position="782"/>
        <end position="804"/>
    </location>
</feature>
<dbReference type="InterPro" id="IPR023214">
    <property type="entry name" value="HAD_sf"/>
</dbReference>
<protein>
    <submittedName>
        <fullName evidence="12">HAD-IC family P-type ATPase</fullName>
    </submittedName>
</protein>
<dbReference type="InterPro" id="IPR018303">
    <property type="entry name" value="ATPase_P-typ_P_site"/>
</dbReference>
<dbReference type="InterPro" id="IPR006068">
    <property type="entry name" value="ATPase_P-typ_cation-transptr_C"/>
</dbReference>
<dbReference type="Pfam" id="PF13246">
    <property type="entry name" value="Cation_ATPase"/>
    <property type="match status" value="1"/>
</dbReference>
<organism evidence="12 13">
    <name type="scientific">Arthrobacter yangruifuii</name>
    <dbReference type="NCBI Taxonomy" id="2606616"/>
    <lineage>
        <taxon>Bacteria</taxon>
        <taxon>Bacillati</taxon>
        <taxon>Actinomycetota</taxon>
        <taxon>Actinomycetes</taxon>
        <taxon>Micrococcales</taxon>
        <taxon>Micrococcaceae</taxon>
        <taxon>Arthrobacter</taxon>
    </lineage>
</organism>
<dbReference type="PRINTS" id="PR00120">
    <property type="entry name" value="HATPASE"/>
</dbReference>
<evidence type="ECO:0000256" key="5">
    <source>
        <dbReference type="ARBA" id="ARBA00022967"/>
    </source>
</evidence>
<feature type="transmembrane region" description="Helical" evidence="10">
    <location>
        <begin position="854"/>
        <end position="875"/>
    </location>
</feature>
<evidence type="ECO:0000256" key="8">
    <source>
        <dbReference type="ARBA" id="ARBA00049360"/>
    </source>
</evidence>
<feature type="transmembrane region" description="Helical" evidence="10">
    <location>
        <begin position="714"/>
        <end position="733"/>
    </location>
</feature>
<dbReference type="SMART" id="SM00831">
    <property type="entry name" value="Cation_ATPase_N"/>
    <property type="match status" value="1"/>
</dbReference>
<keyword evidence="5" id="KW-1278">Translocase</keyword>
<dbReference type="PROSITE" id="PS00154">
    <property type="entry name" value="ATPASE_E1_E2"/>
    <property type="match status" value="1"/>
</dbReference>
<dbReference type="GO" id="GO:0005886">
    <property type="term" value="C:plasma membrane"/>
    <property type="evidence" value="ECO:0007669"/>
    <property type="project" value="UniProtKB-SubCell"/>
</dbReference>
<dbReference type="SUPFAM" id="SSF81653">
    <property type="entry name" value="Calcium ATPase, transduction domain A"/>
    <property type="match status" value="1"/>
</dbReference>
<dbReference type="SFLD" id="SFLDS00003">
    <property type="entry name" value="Haloacid_Dehalogenase"/>
    <property type="match status" value="1"/>
</dbReference>
<evidence type="ECO:0000256" key="9">
    <source>
        <dbReference type="SAM" id="MobiDB-lite"/>
    </source>
</evidence>
<dbReference type="SUPFAM" id="SSF81660">
    <property type="entry name" value="Metal cation-transporting ATPase, ATP-binding domain N"/>
    <property type="match status" value="1"/>
</dbReference>
<evidence type="ECO:0000256" key="2">
    <source>
        <dbReference type="ARBA" id="ARBA00022692"/>
    </source>
</evidence>
<dbReference type="Proteomes" id="UP000326852">
    <property type="component" value="Unassembled WGS sequence"/>
</dbReference>
<keyword evidence="4" id="KW-0067">ATP-binding</keyword>
<feature type="transmembrane region" description="Helical" evidence="10">
    <location>
        <begin position="887"/>
        <end position="908"/>
    </location>
</feature>
<dbReference type="InterPro" id="IPR023298">
    <property type="entry name" value="ATPase_P-typ_TM_dom_sf"/>
</dbReference>
<feature type="transmembrane region" description="Helical" evidence="10">
    <location>
        <begin position="74"/>
        <end position="93"/>
    </location>
</feature>
<accession>A0A5N6MJ83</accession>
<dbReference type="InterPro" id="IPR023299">
    <property type="entry name" value="ATPase_P-typ_cyto_dom_N"/>
</dbReference>
<keyword evidence="3" id="KW-0547">Nucleotide-binding</keyword>
<dbReference type="GO" id="GO:0005524">
    <property type="term" value="F:ATP binding"/>
    <property type="evidence" value="ECO:0007669"/>
    <property type="project" value="UniProtKB-KW"/>
</dbReference>
<feature type="transmembrane region" description="Helical" evidence="10">
    <location>
        <begin position="290"/>
        <end position="315"/>
    </location>
</feature>
<dbReference type="Gene3D" id="3.40.50.1000">
    <property type="entry name" value="HAD superfamily/HAD-like"/>
    <property type="match status" value="1"/>
</dbReference>
<feature type="domain" description="Cation-transporting P-type ATPase N-terminal" evidence="11">
    <location>
        <begin position="21"/>
        <end position="95"/>
    </location>
</feature>
<dbReference type="PRINTS" id="PR00119">
    <property type="entry name" value="CATATPASE"/>
</dbReference>
<dbReference type="RefSeq" id="WP_152272100.1">
    <property type="nucleotide sequence ID" value="NZ_VTFX01000004.1"/>
</dbReference>
<evidence type="ECO:0000256" key="7">
    <source>
        <dbReference type="ARBA" id="ARBA00023136"/>
    </source>
</evidence>
<feature type="transmembrane region" description="Helical" evidence="10">
    <location>
        <begin position="99"/>
        <end position="116"/>
    </location>
</feature>
<dbReference type="InterPro" id="IPR044492">
    <property type="entry name" value="P_typ_ATPase_HD_dom"/>
</dbReference>
<sequence>MSSHNNGQGIDGAPAQQIIESPWLFPAAEVAAALGTDPAAGLDAGEVRARRERYGPNLLAEAPKIPAWRRILRLLSDRLTIVLIIAAVVSAVVSREWETPVVILLVIILNTALNYVQEQRAENSLEALRSASAANCRVLRSGSTATVERAELVPGDVVLLEAGDSVPADGRLVEAVRLQVAEAALTGESKPTNKVLAPLSDPQLPVADRTNLLFMDTDVTRGRAVLLVTGTGMNTQIGTIAHLLGSTMEEKTTLQRSIDQLARVLTYIAFAVVAVVFVLGLLRGDSWEDLFLTAVSLAVATIPEGLTAVVAFTLAMGASRLAARGAIIKQLAAVETLGSTSQICTDKTGTLTLNQMTVRRLYSPSGRRFRVTGNGYSTDGKILSPDGQSAPMPSEAFLAMALCNDASVEDGRLTGDPTEGALVVLAEKGGIDVAGARSTHRRLAEVPFDSDYKFMATFNRSDDAGTSVTCNVKGAPGVVLDRSAFLQTPDGPVPLDAEERARISRDVESLANAGLRTMAVAGRLLDAQLPSSPEALFAEASNLVLYAVVGILDPPRQEAGEAVASARAAGISVHMITGDHLVTASAIARDLGIEGRAAAGTALDAMDDRELRNEAPHLGVLARVSPEHKIRFVKALQADGYVVAMTGDGVNDAPALKRADIGIAMGITGTDVSKGAAKMILTDDNFATIVAAVREGRGIYDNILKFVRFQLTTAWGFVLIFLAAAAFGFAGGAPFTALQILWVNIIMDGPPALALGVDRTDPEVMKRPPRPVGEPLLTGRRIAVLAVLGIVMAVGTCTVLVNAPRWFPESAGSTEFATTMAFTTFVFYQVFNLLNVRSETGSVFTLLTFTNRAIWVSLIAVVVLQVLVVQLSIFGDIFDTVPLTSPQWFLCIAVGATVVVASELGKAVQRLAARRRRADTGNAAATGEARVSRASAAHQGEGL</sequence>
<dbReference type="AlphaFoldDB" id="A0A5N6MJ83"/>